<proteinExistence type="predicted"/>
<gene>
    <name evidence="9" type="ORF">DVS28_a0855</name>
</gene>
<dbReference type="KEGG" id="euz:DVS28_a0855"/>
<sequence>MSTMTPRSDDGAIKPLEKAPVPHRQRPKMWVRDFYGTAMGKKYVMALTGIIGLGFIVMHAVGNLHVFEGAEKFTEYGEGLRDLGEPLVPRTFLLWLGRLGLLGALVGHVHAAYSLTLMNRKKRPVAYQAPREYIAADYASRTMIYTGTIVLAFILFHLADLTWGLANPDYVRGAITNNLVASLSRIPVAIFYLVAVLALGMHIFHGTWSLFQTMGWSSKRFNPWRRYLAIGLAVVVTSINLTYPLGTMFGVIDCGEECEAIAEEFSAE</sequence>
<dbReference type="OrthoDB" id="9788081at2"/>
<evidence type="ECO:0000256" key="3">
    <source>
        <dbReference type="ARBA" id="ARBA00022692"/>
    </source>
</evidence>
<reference evidence="9 10" key="1">
    <citation type="submission" date="2018-09" db="EMBL/GenBank/DDBJ databases">
        <title>Complete genome sequence of Euzebya sp. DY32-46 isolated from seawater of Pacific Ocean.</title>
        <authorList>
            <person name="Xu L."/>
            <person name="Wu Y.-H."/>
            <person name="Xu X.-W."/>
        </authorList>
    </citation>
    <scope>NUCLEOTIDE SEQUENCE [LARGE SCALE GENOMIC DNA]</scope>
    <source>
        <strain evidence="9 10">DY32-46</strain>
    </source>
</reference>
<keyword evidence="6" id="KW-0408">Iron</keyword>
<evidence type="ECO:0000256" key="8">
    <source>
        <dbReference type="SAM" id="Phobius"/>
    </source>
</evidence>
<dbReference type="SUPFAM" id="SSF81343">
    <property type="entry name" value="Fumarate reductase respiratory complex transmembrane subunits"/>
    <property type="match status" value="1"/>
</dbReference>
<feature type="transmembrane region" description="Helical" evidence="8">
    <location>
        <begin position="92"/>
        <end position="113"/>
    </location>
</feature>
<keyword evidence="3 8" id="KW-0812">Transmembrane</keyword>
<dbReference type="EMBL" id="CP031165">
    <property type="protein sequence ID" value="AXV05556.1"/>
    <property type="molecule type" value="Genomic_DNA"/>
</dbReference>
<dbReference type="InterPro" id="IPR034804">
    <property type="entry name" value="SQR/QFR_C/D"/>
</dbReference>
<dbReference type="RefSeq" id="WP_114590350.1">
    <property type="nucleotide sequence ID" value="NZ_CP031165.1"/>
</dbReference>
<dbReference type="NCBIfam" id="TIGR02046">
    <property type="entry name" value="sdhC_b558_fam"/>
    <property type="match status" value="1"/>
</dbReference>
<dbReference type="Proteomes" id="UP000264006">
    <property type="component" value="Chromosome"/>
</dbReference>
<evidence type="ECO:0000256" key="4">
    <source>
        <dbReference type="ARBA" id="ARBA00022723"/>
    </source>
</evidence>
<keyword evidence="2" id="KW-0349">Heme</keyword>
<dbReference type="GO" id="GO:0016020">
    <property type="term" value="C:membrane"/>
    <property type="evidence" value="ECO:0007669"/>
    <property type="project" value="UniProtKB-SubCell"/>
</dbReference>
<evidence type="ECO:0000256" key="2">
    <source>
        <dbReference type="ARBA" id="ARBA00022617"/>
    </source>
</evidence>
<dbReference type="InterPro" id="IPR011138">
    <property type="entry name" value="Cytochrome_b-558"/>
</dbReference>
<evidence type="ECO:0000313" key="10">
    <source>
        <dbReference type="Proteomes" id="UP000264006"/>
    </source>
</evidence>
<protein>
    <submittedName>
        <fullName evidence="9">Succinate dehydrogenase cytochrome b subunit</fullName>
    </submittedName>
</protein>
<evidence type="ECO:0000256" key="7">
    <source>
        <dbReference type="ARBA" id="ARBA00023136"/>
    </source>
</evidence>
<dbReference type="CDD" id="cd03498">
    <property type="entry name" value="SQR_TypeB_2_TM"/>
    <property type="match status" value="1"/>
</dbReference>
<evidence type="ECO:0000256" key="6">
    <source>
        <dbReference type="ARBA" id="ARBA00023004"/>
    </source>
</evidence>
<dbReference type="Pfam" id="PF01127">
    <property type="entry name" value="Sdh_cyt"/>
    <property type="match status" value="1"/>
</dbReference>
<keyword evidence="4" id="KW-0479">Metal-binding</keyword>
<comment type="subcellular location">
    <subcellularLocation>
        <location evidence="1">Membrane</location>
    </subcellularLocation>
</comment>
<evidence type="ECO:0000256" key="1">
    <source>
        <dbReference type="ARBA" id="ARBA00004370"/>
    </source>
</evidence>
<evidence type="ECO:0000256" key="5">
    <source>
        <dbReference type="ARBA" id="ARBA00022989"/>
    </source>
</evidence>
<dbReference type="GO" id="GO:0046872">
    <property type="term" value="F:metal ion binding"/>
    <property type="evidence" value="ECO:0007669"/>
    <property type="project" value="UniProtKB-KW"/>
</dbReference>
<keyword evidence="7 8" id="KW-0472">Membrane</keyword>
<feature type="transmembrane region" description="Helical" evidence="8">
    <location>
        <begin position="224"/>
        <end position="243"/>
    </location>
</feature>
<feature type="transmembrane region" description="Helical" evidence="8">
    <location>
        <begin position="186"/>
        <end position="204"/>
    </location>
</feature>
<feature type="transmembrane region" description="Helical" evidence="8">
    <location>
        <begin position="143"/>
        <end position="166"/>
    </location>
</feature>
<accession>A0A346XTK9</accession>
<keyword evidence="5 8" id="KW-1133">Transmembrane helix</keyword>
<dbReference type="Gene3D" id="1.20.1300.10">
    <property type="entry name" value="Fumarate reductase/succinate dehydrogenase, transmembrane subunit"/>
    <property type="match status" value="1"/>
</dbReference>
<feature type="transmembrane region" description="Helical" evidence="8">
    <location>
        <begin position="43"/>
        <end position="62"/>
    </location>
</feature>
<organism evidence="9 10">
    <name type="scientific">Euzebya pacifica</name>
    <dbReference type="NCBI Taxonomy" id="1608957"/>
    <lineage>
        <taxon>Bacteria</taxon>
        <taxon>Bacillati</taxon>
        <taxon>Actinomycetota</taxon>
        <taxon>Nitriliruptoria</taxon>
        <taxon>Euzebyales</taxon>
    </lineage>
</organism>
<dbReference type="InterPro" id="IPR000701">
    <property type="entry name" value="SuccDH_FuR_B_TM-su"/>
</dbReference>
<name>A0A346XTK9_9ACTN</name>
<keyword evidence="10" id="KW-1185">Reference proteome</keyword>
<dbReference type="AlphaFoldDB" id="A0A346XTK9"/>
<evidence type="ECO:0000313" key="9">
    <source>
        <dbReference type="EMBL" id="AXV05556.1"/>
    </source>
</evidence>